<dbReference type="Pfam" id="PF04995">
    <property type="entry name" value="CcmD"/>
    <property type="match status" value="1"/>
</dbReference>
<proteinExistence type="inferred from homology"/>
<keyword evidence="14" id="KW-1185">Reference proteome</keyword>
<accession>A0A845V878</accession>
<dbReference type="GO" id="GO:0005886">
    <property type="term" value="C:plasma membrane"/>
    <property type="evidence" value="ECO:0007669"/>
    <property type="project" value="UniProtKB-SubCell"/>
</dbReference>
<evidence type="ECO:0000313" key="13">
    <source>
        <dbReference type="EMBL" id="NDY96135.1"/>
    </source>
</evidence>
<dbReference type="GO" id="GO:0015886">
    <property type="term" value="P:heme transport"/>
    <property type="evidence" value="ECO:0007669"/>
    <property type="project" value="InterPro"/>
</dbReference>
<dbReference type="GO" id="GO:0017004">
    <property type="term" value="P:cytochrome complex assembly"/>
    <property type="evidence" value="ECO:0007669"/>
    <property type="project" value="UniProtKB-KW"/>
</dbReference>
<name>A0A845V878_9GAMM</name>
<organism evidence="13 14">
    <name type="scientific">Wenzhouxiangella limi</name>
    <dbReference type="NCBI Taxonomy" id="2707351"/>
    <lineage>
        <taxon>Bacteria</taxon>
        <taxon>Pseudomonadati</taxon>
        <taxon>Pseudomonadota</taxon>
        <taxon>Gammaproteobacteria</taxon>
        <taxon>Chromatiales</taxon>
        <taxon>Wenzhouxiangellaceae</taxon>
        <taxon>Wenzhouxiangella</taxon>
    </lineage>
</organism>
<evidence type="ECO:0000313" key="14">
    <source>
        <dbReference type="Proteomes" id="UP000484885"/>
    </source>
</evidence>
<comment type="caution">
    <text evidence="13">The sequence shown here is derived from an EMBL/GenBank/DDBJ whole genome shotgun (WGS) entry which is preliminary data.</text>
</comment>
<evidence type="ECO:0000256" key="10">
    <source>
        <dbReference type="ARBA" id="ARBA00022989"/>
    </source>
</evidence>
<keyword evidence="7 12" id="KW-0997">Cell inner membrane</keyword>
<keyword evidence="5 12" id="KW-0813">Transport</keyword>
<keyword evidence="9 12" id="KW-0201">Cytochrome c-type biogenesis</keyword>
<evidence type="ECO:0000256" key="4">
    <source>
        <dbReference type="ARBA" id="ARBA00016461"/>
    </source>
</evidence>
<evidence type="ECO:0000256" key="11">
    <source>
        <dbReference type="ARBA" id="ARBA00023136"/>
    </source>
</evidence>
<dbReference type="EMBL" id="JAAGSC010000041">
    <property type="protein sequence ID" value="NDY96135.1"/>
    <property type="molecule type" value="Genomic_DNA"/>
</dbReference>
<evidence type="ECO:0000256" key="6">
    <source>
        <dbReference type="ARBA" id="ARBA00022475"/>
    </source>
</evidence>
<keyword evidence="8 12" id="KW-0812">Transmembrane</keyword>
<feature type="transmembrane region" description="Helical" evidence="12">
    <location>
        <begin position="12"/>
        <end position="31"/>
    </location>
</feature>
<evidence type="ECO:0000256" key="2">
    <source>
        <dbReference type="ARBA" id="ARBA00004377"/>
    </source>
</evidence>
<protein>
    <recommendedName>
        <fullName evidence="4 12">Heme exporter protein D</fullName>
    </recommendedName>
</protein>
<gene>
    <name evidence="13" type="primary">ccmD</name>
    <name evidence="13" type="ORF">G3I74_10370</name>
</gene>
<dbReference type="RefSeq" id="WP_164211506.1">
    <property type="nucleotide sequence ID" value="NZ_JAAGSC010000041.1"/>
</dbReference>
<evidence type="ECO:0000256" key="12">
    <source>
        <dbReference type="RuleBase" id="RU363101"/>
    </source>
</evidence>
<dbReference type="Proteomes" id="UP000484885">
    <property type="component" value="Unassembled WGS sequence"/>
</dbReference>
<dbReference type="AlphaFoldDB" id="A0A845V878"/>
<evidence type="ECO:0000256" key="5">
    <source>
        <dbReference type="ARBA" id="ARBA00022448"/>
    </source>
</evidence>
<evidence type="ECO:0000256" key="9">
    <source>
        <dbReference type="ARBA" id="ARBA00022748"/>
    </source>
</evidence>
<reference evidence="13 14" key="1">
    <citation type="submission" date="2020-02" db="EMBL/GenBank/DDBJ databases">
        <authorList>
            <person name="Zhang X.-Y."/>
        </authorList>
    </citation>
    <scope>NUCLEOTIDE SEQUENCE [LARGE SCALE GENOMIC DNA]</scope>
    <source>
        <strain evidence="13 14">C33</strain>
    </source>
</reference>
<keyword evidence="11 12" id="KW-0472">Membrane</keyword>
<evidence type="ECO:0000256" key="1">
    <source>
        <dbReference type="ARBA" id="ARBA00002442"/>
    </source>
</evidence>
<keyword evidence="10 12" id="KW-1133">Transmembrane helix</keyword>
<sequence length="57" mass="6771">MIPEFEYAPYVWTSYGIFAIIVAWQVIQPLLKRRRLKAELREEQALEEGDYSHDAQT</sequence>
<dbReference type="InterPro" id="IPR007078">
    <property type="entry name" value="Haem_export_protD_CcmD"/>
</dbReference>
<comment type="similarity">
    <text evidence="3 12">Belongs to the CcmD/CycX/HelD family.</text>
</comment>
<comment type="function">
    <text evidence="1 12">Required for the export of heme to the periplasm for the biogenesis of c-type cytochromes.</text>
</comment>
<evidence type="ECO:0000256" key="7">
    <source>
        <dbReference type="ARBA" id="ARBA00022519"/>
    </source>
</evidence>
<evidence type="ECO:0000256" key="3">
    <source>
        <dbReference type="ARBA" id="ARBA00008741"/>
    </source>
</evidence>
<dbReference type="NCBIfam" id="TIGR03141">
    <property type="entry name" value="cytochro_ccmD"/>
    <property type="match status" value="1"/>
</dbReference>
<comment type="subcellular location">
    <subcellularLocation>
        <location evidence="2 12">Cell inner membrane</location>
        <topology evidence="2 12">Single-pass membrane protein</topology>
    </subcellularLocation>
</comment>
<evidence type="ECO:0000256" key="8">
    <source>
        <dbReference type="ARBA" id="ARBA00022692"/>
    </source>
</evidence>
<keyword evidence="6 12" id="KW-1003">Cell membrane</keyword>